<dbReference type="InterPro" id="IPR017850">
    <property type="entry name" value="Alkaline_phosphatase_core_sf"/>
</dbReference>
<dbReference type="Proteomes" id="UP000596742">
    <property type="component" value="Unassembled WGS sequence"/>
</dbReference>
<dbReference type="Gene3D" id="3.40.720.10">
    <property type="entry name" value="Alkaline Phosphatase, subunit A"/>
    <property type="match status" value="1"/>
</dbReference>
<keyword evidence="1" id="KW-1133">Transmembrane helix</keyword>
<evidence type="ECO:0000313" key="2">
    <source>
        <dbReference type="EMBL" id="VDI73587.1"/>
    </source>
</evidence>
<feature type="transmembrane region" description="Helical" evidence="1">
    <location>
        <begin position="12"/>
        <end position="28"/>
    </location>
</feature>
<keyword evidence="1" id="KW-0812">Transmembrane</keyword>
<dbReference type="InterPro" id="IPR004245">
    <property type="entry name" value="DUF229"/>
</dbReference>
<dbReference type="GO" id="GO:0005615">
    <property type="term" value="C:extracellular space"/>
    <property type="evidence" value="ECO:0007669"/>
    <property type="project" value="TreeGrafter"/>
</dbReference>
<gene>
    <name evidence="2" type="ORF">MGAL_10B018072</name>
</gene>
<name>A0A8B6H4T6_MYTGA</name>
<sequence>MFKRKIVAILRRRFFLIVASVTCLYYINKFFRPVQFIFIHQNVNTTCTLPDLNPFDSSIMQFIYHPKPISCDLIPSLVYIDKAGMLRLNTSLQYRLKLSKLECSYRIIERNGENDVSFLPEIRVEPPVYIPADLIQVICKTGSGVVVDRILFNIDSKTVLKNKSVLKDSKETTNLFIFGYDSVSRLAAERKLQKTMNFINKKLNGSTLQGYTMIGGNTYPNLIPVLTGKQSYSSELPPLNLKSEFTDPYPFIWKECSKRGYVTMYSEDYPEISIFANNMKGFRNPPGDHYLRPYYIAQKKVSPVQTNIEMFKVLMYLQNHNIKLGKYSPLCYKDRPKHVLHMEHYKQFISTYKHYAKFSFSWLTEISHEFMNFLELVDDDTMNFFKWIQEDGHLQNSVLIFMSDHGPRNEEIRNTAIGRIEERMPLLSIVLPEHLKQKHPHLEKNLRENVYRLTSPYDLHETLMDIVNNDFNEKDIITSRPYPRGISLFRNIPKDRTCADASIAEHFCACYTTRNVTVNDKIVKVLSEFAVNSINEKLAEVKDKCSKLSLFKIIYAQKIESGLENHAEFGRTSVLNFFYSPEKQTEQRYLILLQTSPGLALFEATVCFTDISDRSSMKLLGDVSRTNKYRNQSHCVGYQKLKPICYCKDQI</sequence>
<dbReference type="SUPFAM" id="SSF53649">
    <property type="entry name" value="Alkaline phosphatase-like"/>
    <property type="match status" value="1"/>
</dbReference>
<dbReference type="AlphaFoldDB" id="A0A8B6H4T6"/>
<keyword evidence="3" id="KW-1185">Reference proteome</keyword>
<proteinExistence type="predicted"/>
<dbReference type="PANTHER" id="PTHR10974:SF1">
    <property type="entry name" value="FI08016P-RELATED"/>
    <property type="match status" value="1"/>
</dbReference>
<accession>A0A8B6H4T6</accession>
<dbReference type="PANTHER" id="PTHR10974">
    <property type="entry name" value="FI08016P-RELATED"/>
    <property type="match status" value="1"/>
</dbReference>
<protein>
    <submittedName>
        <fullName evidence="2">Uncharacterized protein</fullName>
    </submittedName>
</protein>
<keyword evidence="1" id="KW-0472">Membrane</keyword>
<dbReference type="EMBL" id="UYJE01009444">
    <property type="protein sequence ID" value="VDI73587.1"/>
    <property type="molecule type" value="Genomic_DNA"/>
</dbReference>
<organism evidence="2 3">
    <name type="scientific">Mytilus galloprovincialis</name>
    <name type="common">Mediterranean mussel</name>
    <dbReference type="NCBI Taxonomy" id="29158"/>
    <lineage>
        <taxon>Eukaryota</taxon>
        <taxon>Metazoa</taxon>
        <taxon>Spiralia</taxon>
        <taxon>Lophotrochozoa</taxon>
        <taxon>Mollusca</taxon>
        <taxon>Bivalvia</taxon>
        <taxon>Autobranchia</taxon>
        <taxon>Pteriomorphia</taxon>
        <taxon>Mytilida</taxon>
        <taxon>Mytiloidea</taxon>
        <taxon>Mytilidae</taxon>
        <taxon>Mytilinae</taxon>
        <taxon>Mytilus</taxon>
    </lineage>
</organism>
<dbReference type="Pfam" id="PF02995">
    <property type="entry name" value="DUF229"/>
    <property type="match status" value="1"/>
</dbReference>
<evidence type="ECO:0000313" key="3">
    <source>
        <dbReference type="Proteomes" id="UP000596742"/>
    </source>
</evidence>
<comment type="caution">
    <text evidence="2">The sequence shown here is derived from an EMBL/GenBank/DDBJ whole genome shotgun (WGS) entry which is preliminary data.</text>
</comment>
<evidence type="ECO:0000256" key="1">
    <source>
        <dbReference type="SAM" id="Phobius"/>
    </source>
</evidence>
<dbReference type="FunFam" id="3.40.720.10:FF:000017">
    <property type="entry name" value="Predicted protein"/>
    <property type="match status" value="1"/>
</dbReference>
<dbReference type="CDD" id="cd16021">
    <property type="entry name" value="ALP_like"/>
    <property type="match status" value="1"/>
</dbReference>
<dbReference type="OrthoDB" id="413313at2759"/>
<reference evidence="2" key="1">
    <citation type="submission" date="2018-11" db="EMBL/GenBank/DDBJ databases">
        <authorList>
            <person name="Alioto T."/>
            <person name="Alioto T."/>
        </authorList>
    </citation>
    <scope>NUCLEOTIDE SEQUENCE</scope>
</reference>